<evidence type="ECO:0000256" key="2">
    <source>
        <dbReference type="SAM" id="Coils"/>
    </source>
</evidence>
<name>A0AA38ZRN0_VITRO</name>
<feature type="coiled-coil region" evidence="2">
    <location>
        <begin position="51"/>
        <end position="133"/>
    </location>
</feature>
<dbReference type="InterPro" id="IPR013252">
    <property type="entry name" value="Ndc80_Spc24"/>
</dbReference>
<organism evidence="3 4">
    <name type="scientific">Vitis rotundifolia</name>
    <name type="common">Muscadine grape</name>
    <dbReference type="NCBI Taxonomy" id="103349"/>
    <lineage>
        <taxon>Eukaryota</taxon>
        <taxon>Viridiplantae</taxon>
        <taxon>Streptophyta</taxon>
        <taxon>Embryophyta</taxon>
        <taxon>Tracheophyta</taxon>
        <taxon>Spermatophyta</taxon>
        <taxon>Magnoliopsida</taxon>
        <taxon>eudicotyledons</taxon>
        <taxon>Gunneridae</taxon>
        <taxon>Pentapetalae</taxon>
        <taxon>rosids</taxon>
        <taxon>Vitales</taxon>
        <taxon>Vitaceae</taxon>
        <taxon>Viteae</taxon>
        <taxon>Vitis</taxon>
    </lineage>
</organism>
<comment type="function">
    <text evidence="1">Acts as a component of the essential kinetochore-associated NDC80 complex, which is required for chromosome segregation and spindle checkpoint activity.</text>
</comment>
<dbReference type="GO" id="GO:0051301">
    <property type="term" value="P:cell division"/>
    <property type="evidence" value="ECO:0007669"/>
    <property type="project" value="UniProtKB-UniRule"/>
</dbReference>
<keyword evidence="1" id="KW-0539">Nucleus</keyword>
<keyword evidence="1" id="KW-0137">Centromere</keyword>
<comment type="similarity">
    <text evidence="1">Belongs to the SPC24 family.</text>
</comment>
<dbReference type="Pfam" id="PF08286">
    <property type="entry name" value="Spc24"/>
    <property type="match status" value="1"/>
</dbReference>
<keyword evidence="1" id="KW-0131">Cell cycle</keyword>
<evidence type="ECO:0000256" key="1">
    <source>
        <dbReference type="RuleBase" id="RU368011"/>
    </source>
</evidence>
<keyword evidence="1" id="KW-0498">Mitosis</keyword>
<sequence>MGDFSRNVDVEKLISYSDDLIECLRSKRDIDSLTQCLEHSSALQSSCDADFSEVQSLVQEYQKKIDACKRKTDEAKSDAATDAEINFLEKELEGELQREQMLREELRTIIYEINDLEHQRVSVEERNQIVKKLKQDDQRAESKLSMYASVTNIIPSLDDELKISGHIVERNKKVVEKFEFDPAKLSVFDTCNRIWKMIDK</sequence>
<gene>
    <name evidence="3" type="ORF">PVL29_009832</name>
</gene>
<dbReference type="PANTHER" id="PTHR35730:SF2">
    <property type="entry name" value="KINETOCHORE PROTEIN SPC24 HOMOLOG-RELATED"/>
    <property type="match status" value="1"/>
</dbReference>
<dbReference type="AlphaFoldDB" id="A0AA38ZRN0"/>
<evidence type="ECO:0000313" key="4">
    <source>
        <dbReference type="Proteomes" id="UP001168098"/>
    </source>
</evidence>
<dbReference type="Gene3D" id="3.30.160.570">
    <property type="entry name" value="Ncd80 complex, Spc24 subunit"/>
    <property type="match status" value="1"/>
</dbReference>
<evidence type="ECO:0000313" key="3">
    <source>
        <dbReference type="EMBL" id="KAJ9694038.1"/>
    </source>
</evidence>
<keyword evidence="1" id="KW-0132">Cell division</keyword>
<accession>A0AA38ZRN0</accession>
<comment type="caution">
    <text evidence="3">The sequence shown here is derived from an EMBL/GenBank/DDBJ whole genome shotgun (WGS) entry which is preliminary data.</text>
</comment>
<dbReference type="GO" id="GO:0005634">
    <property type="term" value="C:nucleus"/>
    <property type="evidence" value="ECO:0007669"/>
    <property type="project" value="UniProtKB-SubCell"/>
</dbReference>
<dbReference type="InterPro" id="IPR044951">
    <property type="entry name" value="SPC24-like"/>
</dbReference>
<reference evidence="3 4" key="1">
    <citation type="journal article" date="2023" name="BMC Biotechnol.">
        <title>Vitis rotundifolia cv Carlos genome sequencing.</title>
        <authorList>
            <person name="Huff M."/>
            <person name="Hulse-Kemp A."/>
            <person name="Scheffler B."/>
            <person name="Youngblood R."/>
            <person name="Simpson S."/>
            <person name="Babiker E."/>
            <person name="Staton M."/>
        </authorList>
    </citation>
    <scope>NUCLEOTIDE SEQUENCE [LARGE SCALE GENOMIC DNA]</scope>
    <source>
        <tissue evidence="3">Leaf</tissue>
    </source>
</reference>
<dbReference type="PANTHER" id="PTHR35730">
    <property type="entry name" value="KINETOCHORE PROTEIN SPC24 HOMOLOG-RELATED"/>
    <property type="match status" value="1"/>
</dbReference>
<proteinExistence type="inferred from homology"/>
<dbReference type="EMBL" id="JARBHA010000008">
    <property type="protein sequence ID" value="KAJ9694038.1"/>
    <property type="molecule type" value="Genomic_DNA"/>
</dbReference>
<comment type="subunit">
    <text evidence="1">Component of the NDC80 complex.</text>
</comment>
<dbReference type="GO" id="GO:0051983">
    <property type="term" value="P:regulation of chromosome segregation"/>
    <property type="evidence" value="ECO:0007669"/>
    <property type="project" value="InterPro"/>
</dbReference>
<keyword evidence="1" id="KW-0158">Chromosome</keyword>
<dbReference type="Proteomes" id="UP001168098">
    <property type="component" value="Unassembled WGS sequence"/>
</dbReference>
<keyword evidence="1" id="KW-0995">Kinetochore</keyword>
<protein>
    <recommendedName>
        <fullName evidence="1">Kinetochore protein Spc24</fullName>
    </recommendedName>
</protein>
<dbReference type="GO" id="GO:0000776">
    <property type="term" value="C:kinetochore"/>
    <property type="evidence" value="ECO:0007669"/>
    <property type="project" value="UniProtKB-KW"/>
</dbReference>
<comment type="subcellular location">
    <subcellularLocation>
        <location evidence="1">Nucleus</location>
    </subcellularLocation>
    <subcellularLocation>
        <location evidence="1">Chromosome</location>
        <location evidence="1">Centromere</location>
        <location evidence="1">Kinetochore</location>
    </subcellularLocation>
</comment>
<keyword evidence="4" id="KW-1185">Reference proteome</keyword>
<keyword evidence="2" id="KW-0175">Coiled coil</keyword>